<comment type="caution">
    <text evidence="5">The sequence shown here is derived from an EMBL/GenBank/DDBJ whole genome shotgun (WGS) entry which is preliminary data.</text>
</comment>
<evidence type="ECO:0000256" key="4">
    <source>
        <dbReference type="SAM" id="MobiDB-lite"/>
    </source>
</evidence>
<dbReference type="Gene3D" id="3.90.226.10">
    <property type="entry name" value="2-enoyl-CoA Hydratase, Chain A, domain 1"/>
    <property type="match status" value="1"/>
</dbReference>
<dbReference type="InterPro" id="IPR001753">
    <property type="entry name" value="Enoyl-CoA_hydra/iso"/>
</dbReference>
<dbReference type="SUPFAM" id="SSF52096">
    <property type="entry name" value="ClpP/crotonase"/>
    <property type="match status" value="1"/>
</dbReference>
<dbReference type="PROSITE" id="PS00166">
    <property type="entry name" value="ENOYL_COA_HYDRATASE"/>
    <property type="match status" value="1"/>
</dbReference>
<keyword evidence="6" id="KW-1185">Reference proteome</keyword>
<dbReference type="EMBL" id="JBHSRS010000083">
    <property type="protein sequence ID" value="MFC6283521.1"/>
    <property type="molecule type" value="Genomic_DNA"/>
</dbReference>
<protein>
    <submittedName>
        <fullName evidence="5">Crotonase/enoyl-CoA hydratase family protein</fullName>
    </submittedName>
</protein>
<evidence type="ECO:0000313" key="5">
    <source>
        <dbReference type="EMBL" id="MFC6283521.1"/>
    </source>
</evidence>
<dbReference type="CDD" id="cd06558">
    <property type="entry name" value="crotonase-like"/>
    <property type="match status" value="1"/>
</dbReference>
<evidence type="ECO:0000256" key="3">
    <source>
        <dbReference type="RuleBase" id="RU003707"/>
    </source>
</evidence>
<sequence>MSGPAVLYEPRGRVALITINRPEAMNAINMDVGTGLSEALARFSADPELWVAVVTGAGDKAFSAGADLKAVAAGGMTRISEAGKPGIADLLRRYIEKPVVAAVNGYALGGGMEIALACDLIVASENASFGLPEVRRGLVAAGGGMLRLPRQMPLKTAMYHVLTGELMSAAEALHWGLVNLVVPHDEVLQKAMALAGRICANAPVAVRESKGVVYRSLDASLYLSEDAWAISDAAAACNRSSEDAAEGPRAFAEKRSPVWKGR</sequence>
<evidence type="ECO:0000313" key="6">
    <source>
        <dbReference type="Proteomes" id="UP001596270"/>
    </source>
</evidence>
<dbReference type="Proteomes" id="UP001596270">
    <property type="component" value="Unassembled WGS sequence"/>
</dbReference>
<gene>
    <name evidence="5" type="ORF">ACFQND_20015</name>
</gene>
<dbReference type="RefSeq" id="WP_371438147.1">
    <property type="nucleotide sequence ID" value="NZ_JBHSRS010000083.1"/>
</dbReference>
<comment type="similarity">
    <text evidence="1 3">Belongs to the enoyl-CoA hydratase/isomerase family.</text>
</comment>
<proteinExistence type="inferred from homology"/>
<evidence type="ECO:0000256" key="2">
    <source>
        <dbReference type="ARBA" id="ARBA00023239"/>
    </source>
</evidence>
<reference evidence="6" key="1">
    <citation type="journal article" date="2019" name="Int. J. Syst. Evol. Microbiol.">
        <title>The Global Catalogue of Microorganisms (GCM) 10K type strain sequencing project: providing services to taxonomists for standard genome sequencing and annotation.</title>
        <authorList>
            <consortium name="The Broad Institute Genomics Platform"/>
            <consortium name="The Broad Institute Genome Sequencing Center for Infectious Disease"/>
            <person name="Wu L."/>
            <person name="Ma J."/>
        </authorList>
    </citation>
    <scope>NUCLEOTIDE SEQUENCE [LARGE SCALE GENOMIC DNA]</scope>
    <source>
        <strain evidence="6">CCUG 39402</strain>
    </source>
</reference>
<dbReference type="PANTHER" id="PTHR11941">
    <property type="entry name" value="ENOYL-COA HYDRATASE-RELATED"/>
    <property type="match status" value="1"/>
</dbReference>
<dbReference type="InterPro" id="IPR029045">
    <property type="entry name" value="ClpP/crotonase-like_dom_sf"/>
</dbReference>
<dbReference type="InterPro" id="IPR018376">
    <property type="entry name" value="Enoyl-CoA_hyd/isom_CS"/>
</dbReference>
<dbReference type="Gene3D" id="1.10.12.10">
    <property type="entry name" value="Lyase 2-enoyl-coa Hydratase, Chain A, domain 2"/>
    <property type="match status" value="1"/>
</dbReference>
<evidence type="ECO:0000256" key="1">
    <source>
        <dbReference type="ARBA" id="ARBA00005254"/>
    </source>
</evidence>
<dbReference type="Pfam" id="PF00378">
    <property type="entry name" value="ECH_1"/>
    <property type="match status" value="1"/>
</dbReference>
<dbReference type="InterPro" id="IPR014748">
    <property type="entry name" value="Enoyl-CoA_hydra_C"/>
</dbReference>
<keyword evidence="2" id="KW-0456">Lyase</keyword>
<feature type="region of interest" description="Disordered" evidence="4">
    <location>
        <begin position="240"/>
        <end position="262"/>
    </location>
</feature>
<dbReference type="NCBIfam" id="NF006100">
    <property type="entry name" value="PRK08252.1"/>
    <property type="match status" value="1"/>
</dbReference>
<name>A0ABW1U4C8_9BURK</name>
<accession>A0ABW1U4C8</accession>
<dbReference type="PANTHER" id="PTHR11941:SF54">
    <property type="entry name" value="ENOYL-COA HYDRATASE, MITOCHONDRIAL"/>
    <property type="match status" value="1"/>
</dbReference>
<organism evidence="5 6">
    <name type="scientific">Polaromonas aquatica</name>
    <dbReference type="NCBI Taxonomy" id="332657"/>
    <lineage>
        <taxon>Bacteria</taxon>
        <taxon>Pseudomonadati</taxon>
        <taxon>Pseudomonadota</taxon>
        <taxon>Betaproteobacteria</taxon>
        <taxon>Burkholderiales</taxon>
        <taxon>Comamonadaceae</taxon>
        <taxon>Polaromonas</taxon>
    </lineage>
</organism>